<dbReference type="OrthoDB" id="436852at2759"/>
<dbReference type="InterPro" id="IPR013083">
    <property type="entry name" value="Znf_RING/FYVE/PHD"/>
</dbReference>
<dbReference type="Gene3D" id="3.30.40.10">
    <property type="entry name" value="Zinc/RING finger domain, C3HC4 (zinc finger)"/>
    <property type="match status" value="1"/>
</dbReference>
<keyword evidence="3 6" id="KW-0863">Zinc-finger</keyword>
<evidence type="ECO:0000259" key="7">
    <source>
        <dbReference type="PROSITE" id="PS50016"/>
    </source>
</evidence>
<evidence type="ECO:0000313" key="8">
    <source>
        <dbReference type="EMBL" id="RKO87735.1"/>
    </source>
</evidence>
<dbReference type="InterPro" id="IPR019787">
    <property type="entry name" value="Znf_PHD-finger"/>
</dbReference>
<evidence type="ECO:0000313" key="9">
    <source>
        <dbReference type="Proteomes" id="UP000269721"/>
    </source>
</evidence>
<dbReference type="InterPro" id="IPR019786">
    <property type="entry name" value="Zinc_finger_PHD-type_CS"/>
</dbReference>
<evidence type="ECO:0000256" key="2">
    <source>
        <dbReference type="ARBA" id="ARBA00022723"/>
    </source>
</evidence>
<dbReference type="InterPro" id="IPR001965">
    <property type="entry name" value="Znf_PHD"/>
</dbReference>
<reference evidence="9" key="1">
    <citation type="journal article" date="2018" name="Nat. Microbiol.">
        <title>Leveraging single-cell genomics to expand the fungal tree of life.</title>
        <authorList>
            <person name="Ahrendt S.R."/>
            <person name="Quandt C.A."/>
            <person name="Ciobanu D."/>
            <person name="Clum A."/>
            <person name="Salamov A."/>
            <person name="Andreopoulos B."/>
            <person name="Cheng J.F."/>
            <person name="Woyke T."/>
            <person name="Pelin A."/>
            <person name="Henrissat B."/>
            <person name="Reynolds N.K."/>
            <person name="Benny G.L."/>
            <person name="Smith M.E."/>
            <person name="James T.Y."/>
            <person name="Grigoriev I.V."/>
        </authorList>
    </citation>
    <scope>NUCLEOTIDE SEQUENCE [LARGE SCALE GENOMIC DNA]</scope>
</reference>
<accession>A0A4P9W8F7</accession>
<evidence type="ECO:0000256" key="1">
    <source>
        <dbReference type="ARBA" id="ARBA00004123"/>
    </source>
</evidence>
<evidence type="ECO:0000256" key="5">
    <source>
        <dbReference type="ARBA" id="ARBA00023242"/>
    </source>
</evidence>
<dbReference type="SUPFAM" id="SSF57903">
    <property type="entry name" value="FYVE/PHD zinc finger"/>
    <property type="match status" value="1"/>
</dbReference>
<sequence>LYCICRSEYDGEEFMIACDDCLEWFHGRCIGIRPSEATAKEYYCDACKVKRYGKNVVSEDSDE</sequence>
<dbReference type="PROSITE" id="PS01359">
    <property type="entry name" value="ZF_PHD_1"/>
    <property type="match status" value="1"/>
</dbReference>
<dbReference type="AlphaFoldDB" id="A0A4P9W8F7"/>
<dbReference type="GO" id="GO:0048188">
    <property type="term" value="C:Set1C/COMPASS complex"/>
    <property type="evidence" value="ECO:0007669"/>
    <property type="project" value="InterPro"/>
</dbReference>
<feature type="non-terminal residue" evidence="8">
    <location>
        <position position="1"/>
    </location>
</feature>
<keyword evidence="2" id="KW-0479">Metal-binding</keyword>
<evidence type="ECO:0000256" key="6">
    <source>
        <dbReference type="PROSITE-ProRule" id="PRU00146"/>
    </source>
</evidence>
<dbReference type="PANTHER" id="PTHR46174">
    <property type="entry name" value="CXXC-TYPE ZINC FINGER PROTEIN 1"/>
    <property type="match status" value="1"/>
</dbReference>
<dbReference type="Proteomes" id="UP000269721">
    <property type="component" value="Unassembled WGS sequence"/>
</dbReference>
<dbReference type="GO" id="GO:0045893">
    <property type="term" value="P:positive regulation of DNA-templated transcription"/>
    <property type="evidence" value="ECO:0007669"/>
    <property type="project" value="TreeGrafter"/>
</dbReference>
<evidence type="ECO:0000256" key="3">
    <source>
        <dbReference type="ARBA" id="ARBA00022771"/>
    </source>
</evidence>
<evidence type="ECO:0000256" key="4">
    <source>
        <dbReference type="ARBA" id="ARBA00022833"/>
    </source>
</evidence>
<comment type="subcellular location">
    <subcellularLocation>
        <location evidence="1">Nucleus</location>
    </subcellularLocation>
</comment>
<dbReference type="InterPro" id="IPR037869">
    <property type="entry name" value="Spp1/CFP1"/>
</dbReference>
<organism evidence="8 9">
    <name type="scientific">Blyttiomyces helicus</name>
    <dbReference type="NCBI Taxonomy" id="388810"/>
    <lineage>
        <taxon>Eukaryota</taxon>
        <taxon>Fungi</taxon>
        <taxon>Fungi incertae sedis</taxon>
        <taxon>Chytridiomycota</taxon>
        <taxon>Chytridiomycota incertae sedis</taxon>
        <taxon>Chytridiomycetes</taxon>
        <taxon>Chytridiomycetes incertae sedis</taxon>
        <taxon>Blyttiomyces</taxon>
    </lineage>
</organism>
<proteinExistence type="predicted"/>
<feature type="domain" description="PHD-type" evidence="7">
    <location>
        <begin position="1"/>
        <end position="50"/>
    </location>
</feature>
<dbReference type="GO" id="GO:0008270">
    <property type="term" value="F:zinc ion binding"/>
    <property type="evidence" value="ECO:0007669"/>
    <property type="project" value="UniProtKB-KW"/>
</dbReference>
<keyword evidence="5" id="KW-0539">Nucleus</keyword>
<gene>
    <name evidence="8" type="ORF">BDK51DRAFT_16725</name>
</gene>
<keyword evidence="9" id="KW-1185">Reference proteome</keyword>
<name>A0A4P9W8F7_9FUNG</name>
<dbReference type="EMBL" id="KZ997192">
    <property type="protein sequence ID" value="RKO87735.1"/>
    <property type="molecule type" value="Genomic_DNA"/>
</dbReference>
<dbReference type="Pfam" id="PF00628">
    <property type="entry name" value="PHD"/>
    <property type="match status" value="1"/>
</dbReference>
<dbReference type="PANTHER" id="PTHR46174:SF1">
    <property type="entry name" value="CXXC-TYPE ZINC FINGER PROTEIN 1"/>
    <property type="match status" value="1"/>
</dbReference>
<protein>
    <recommendedName>
        <fullName evidence="7">PHD-type domain-containing protein</fullName>
    </recommendedName>
</protein>
<dbReference type="InterPro" id="IPR011011">
    <property type="entry name" value="Znf_FYVE_PHD"/>
</dbReference>
<dbReference type="PROSITE" id="PS50016">
    <property type="entry name" value="ZF_PHD_2"/>
    <property type="match status" value="1"/>
</dbReference>
<dbReference type="SMART" id="SM00249">
    <property type="entry name" value="PHD"/>
    <property type="match status" value="1"/>
</dbReference>
<keyword evidence="4" id="KW-0862">Zinc</keyword>